<dbReference type="InterPro" id="IPR002130">
    <property type="entry name" value="Cyclophilin-type_PPIase_dom"/>
</dbReference>
<accession>A0A6T7FER1</accession>
<feature type="domain" description="PPIase cyclophilin-type" evidence="2">
    <location>
        <begin position="114"/>
        <end position="168"/>
    </location>
</feature>
<organism evidence="3">
    <name type="scientific">Attheya septentrionalis</name>
    <dbReference type="NCBI Taxonomy" id="420275"/>
    <lineage>
        <taxon>Eukaryota</taxon>
        <taxon>Sar</taxon>
        <taxon>Stramenopiles</taxon>
        <taxon>Ochrophyta</taxon>
        <taxon>Bacillariophyta</taxon>
        <taxon>Coscinodiscophyceae</taxon>
        <taxon>Chaetocerotophycidae</taxon>
        <taxon>Chaetocerotales</taxon>
        <taxon>Attheyaceae</taxon>
        <taxon>Attheya</taxon>
    </lineage>
</organism>
<dbReference type="GO" id="GO:0006457">
    <property type="term" value="P:protein folding"/>
    <property type="evidence" value="ECO:0007669"/>
    <property type="project" value="TreeGrafter"/>
</dbReference>
<dbReference type="EMBL" id="HBHQ01000079">
    <property type="protein sequence ID" value="CAD9808226.1"/>
    <property type="molecule type" value="Transcribed_RNA"/>
</dbReference>
<name>A0A6T7FER1_9STRA</name>
<dbReference type="GO" id="GO:0005737">
    <property type="term" value="C:cytoplasm"/>
    <property type="evidence" value="ECO:0007669"/>
    <property type="project" value="TreeGrafter"/>
</dbReference>
<evidence type="ECO:0000256" key="1">
    <source>
        <dbReference type="SAM" id="SignalP"/>
    </source>
</evidence>
<dbReference type="InterPro" id="IPR029000">
    <property type="entry name" value="Cyclophilin-like_dom_sf"/>
</dbReference>
<dbReference type="PANTHER" id="PTHR11071">
    <property type="entry name" value="PEPTIDYL-PROLYL CIS-TRANS ISOMERASE"/>
    <property type="match status" value="1"/>
</dbReference>
<dbReference type="PANTHER" id="PTHR11071:SF561">
    <property type="entry name" value="PEPTIDYL-PROLYL CIS-TRANS ISOMERASE D-RELATED"/>
    <property type="match status" value="1"/>
</dbReference>
<proteinExistence type="predicted"/>
<dbReference type="AlphaFoldDB" id="A0A6T7FER1"/>
<dbReference type="GO" id="GO:0003755">
    <property type="term" value="F:peptidyl-prolyl cis-trans isomerase activity"/>
    <property type="evidence" value="ECO:0007669"/>
    <property type="project" value="InterPro"/>
</dbReference>
<dbReference type="Gene3D" id="2.40.100.10">
    <property type="entry name" value="Cyclophilin-like"/>
    <property type="match status" value="1"/>
</dbReference>
<feature type="signal peptide" evidence="1">
    <location>
        <begin position="1"/>
        <end position="35"/>
    </location>
</feature>
<dbReference type="GO" id="GO:0016018">
    <property type="term" value="F:cyclosporin A binding"/>
    <property type="evidence" value="ECO:0007669"/>
    <property type="project" value="TreeGrafter"/>
</dbReference>
<protein>
    <recommendedName>
        <fullName evidence="2">PPIase cyclophilin-type domain-containing protein</fullName>
    </recommendedName>
</protein>
<dbReference type="EMBL" id="HBHQ01000073">
    <property type="protein sequence ID" value="CAD9808220.1"/>
    <property type="molecule type" value="Transcribed_RNA"/>
</dbReference>
<feature type="chain" id="PRO_5035584902" description="PPIase cyclophilin-type domain-containing protein" evidence="1">
    <location>
        <begin position="36"/>
        <end position="180"/>
    </location>
</feature>
<keyword evidence="1" id="KW-0732">Signal</keyword>
<reference evidence="3" key="1">
    <citation type="submission" date="2021-01" db="EMBL/GenBank/DDBJ databases">
        <authorList>
            <person name="Corre E."/>
            <person name="Pelletier E."/>
            <person name="Niang G."/>
            <person name="Scheremetjew M."/>
            <person name="Finn R."/>
            <person name="Kale V."/>
            <person name="Holt S."/>
            <person name="Cochrane G."/>
            <person name="Meng A."/>
            <person name="Brown T."/>
            <person name="Cohen L."/>
        </authorList>
    </citation>
    <scope>NUCLEOTIDE SEQUENCE</scope>
    <source>
        <strain evidence="3">CCMP2084</strain>
    </source>
</reference>
<dbReference type="SUPFAM" id="SSF50891">
    <property type="entry name" value="Cyclophilin-like"/>
    <property type="match status" value="1"/>
</dbReference>
<dbReference type="PROSITE" id="PS50072">
    <property type="entry name" value="CSA_PPIASE_2"/>
    <property type="match status" value="1"/>
</dbReference>
<sequence>MQKATMLRRSIPMVPLTRLILSLLILSSMLHVVSAVEIPIIGGIIDTMVSGATAIVARLVAFWDARTTIEKIPLAIISFFMVAGFLGLDGGETGKYKEIPLSEASNQSTNPRVFFDIEIGGETAGRITMELFASIVPKTAENFRCLCTGEKGKGAVSGKPLCFESSIFPSCDSRIHVSRR</sequence>
<gene>
    <name evidence="3" type="ORF">ASEP1449_LOCUS42</name>
    <name evidence="4" type="ORF">ASEP1449_LOCUS48</name>
</gene>
<evidence type="ECO:0000259" key="2">
    <source>
        <dbReference type="PROSITE" id="PS50072"/>
    </source>
</evidence>
<dbReference type="Pfam" id="PF00160">
    <property type="entry name" value="Pro_isomerase"/>
    <property type="match status" value="1"/>
</dbReference>
<evidence type="ECO:0000313" key="3">
    <source>
        <dbReference type="EMBL" id="CAD9808220.1"/>
    </source>
</evidence>
<evidence type="ECO:0000313" key="4">
    <source>
        <dbReference type="EMBL" id="CAD9808226.1"/>
    </source>
</evidence>